<feature type="region of interest" description="Disordered" evidence="2">
    <location>
        <begin position="775"/>
        <end position="852"/>
    </location>
</feature>
<reference evidence="3" key="1">
    <citation type="submission" date="2021-01" db="UniProtKB">
        <authorList>
            <consortium name="EnsemblMetazoa"/>
        </authorList>
    </citation>
    <scope>IDENTIFICATION</scope>
</reference>
<feature type="compositionally biased region" description="Basic and acidic residues" evidence="2">
    <location>
        <begin position="731"/>
        <end position="747"/>
    </location>
</feature>
<feature type="coiled-coil region" evidence="1">
    <location>
        <begin position="128"/>
        <end position="162"/>
    </location>
</feature>
<proteinExistence type="predicted"/>
<accession>A0A7M5X370</accession>
<feature type="coiled-coil region" evidence="1">
    <location>
        <begin position="192"/>
        <end position="286"/>
    </location>
</feature>
<feature type="coiled-coil region" evidence="1">
    <location>
        <begin position="315"/>
        <end position="349"/>
    </location>
</feature>
<evidence type="ECO:0000313" key="3">
    <source>
        <dbReference type="EnsemblMetazoa" id="CLYHEMP016545.1"/>
    </source>
</evidence>
<evidence type="ECO:0000313" key="4">
    <source>
        <dbReference type="Proteomes" id="UP000594262"/>
    </source>
</evidence>
<dbReference type="EnsemblMetazoa" id="CLYHEMT016545.1">
    <property type="protein sequence ID" value="CLYHEMP016545.1"/>
    <property type="gene ID" value="CLYHEMG016545"/>
</dbReference>
<evidence type="ECO:0000256" key="2">
    <source>
        <dbReference type="SAM" id="MobiDB-lite"/>
    </source>
</evidence>
<feature type="compositionally biased region" description="Basic and acidic residues" evidence="2">
    <location>
        <begin position="389"/>
        <end position="405"/>
    </location>
</feature>
<feature type="region of interest" description="Disordered" evidence="2">
    <location>
        <begin position="721"/>
        <end position="747"/>
    </location>
</feature>
<keyword evidence="1" id="KW-0175">Coiled coil</keyword>
<dbReference type="Proteomes" id="UP000594262">
    <property type="component" value="Unplaced"/>
</dbReference>
<protein>
    <submittedName>
        <fullName evidence="3">Uncharacterized protein</fullName>
    </submittedName>
</protein>
<organism evidence="3 4">
    <name type="scientific">Clytia hemisphaerica</name>
    <dbReference type="NCBI Taxonomy" id="252671"/>
    <lineage>
        <taxon>Eukaryota</taxon>
        <taxon>Metazoa</taxon>
        <taxon>Cnidaria</taxon>
        <taxon>Hydrozoa</taxon>
        <taxon>Hydroidolina</taxon>
        <taxon>Leptothecata</taxon>
        <taxon>Obeliida</taxon>
        <taxon>Clytiidae</taxon>
        <taxon>Clytia</taxon>
    </lineage>
</organism>
<sequence>MDNIFMEIASKVDSALDAKLDQLHQNNKDLFLCSKMERFRADEALRQNDNLSCEVELLERVFSESRANHQDEQSHLAMKYGAYVQRLTDQLDSQQQRMGIAENQLKASLANENALRKVIKEQELIIQSDVSRKKLKFLENENNELIVELKNLKDSFDDKEMDWKQHYSECPKMIKNIMEKYSQLKKESQDSRQGYEKLIDALTKDCQRLRDENRGHLKALKTQKSELANTKKTMQSEIDTMKTKVSKYKLKYKELSGSLEKKEKIIQQLTKDLDAFKTECINQKSNLEKQDESLTSKTKECNKLRDSKKTWQKKSESYKGKYKLAKDELEKYQKENERQSFELNCLSREQQRAEPMKSTPVWNQCNNATIDHHTQIVDDGNKNPVNTEGKIHTKDTQNIDHKENDFMNSQARTDENAPNSVNNSNIDKSTSAGNNEDEVHHIQQYEEMPFTETTEDSEKFSYEDNVDSHSPSDINSSNKTTNSKPEVNGNISTGGDRESLNTSNCVEIQSNDVPPIRNHSVSSIGVPVLAANDDGEESSPGDFMSNSNANSFFAGQNEESDEISGSVSDCQEITDFPLKSDVQHPYDEIVDDDFFASNNINLLLTNTNFVENDDEFSATESSPGDSLDSMGSDEMARALGCASPTQTSRTDEEIMIHEEELFMQDYVNKIKLVNSLVIETSEDSEASGVTTESSMNTDDLQGRIAAKLNTISNRIQDQSLTKGIPVVSQQQRDKPEADHSLSSNDSREALDFSPMHQAGFSLFDQLKMIRKSPPLKNSFQENDETSNSRDYHSQATNSSPLPKENIGHLPLSIRNKSPPPLKQSLNTGLRQQSTRQNSGLSQQMQHSKSIVPSQVLKKRNIAKEDSVVNTQPFSQRLNVKVKQHNPPKEQSILRTFSTPIAGSFKDRVDFEDMKQTKQIKVNK</sequence>
<feature type="region of interest" description="Disordered" evidence="2">
    <location>
        <begin position="375"/>
        <end position="501"/>
    </location>
</feature>
<evidence type="ECO:0000256" key="1">
    <source>
        <dbReference type="SAM" id="Coils"/>
    </source>
</evidence>
<feature type="compositionally biased region" description="Polar residues" evidence="2">
    <location>
        <begin position="468"/>
        <end position="493"/>
    </location>
</feature>
<feature type="compositionally biased region" description="Polar residues" evidence="2">
    <location>
        <begin position="406"/>
        <end position="434"/>
    </location>
</feature>
<feature type="compositionally biased region" description="Polar residues" evidence="2">
    <location>
        <begin position="823"/>
        <end position="852"/>
    </location>
</feature>
<feature type="coiled-coil region" evidence="1">
    <location>
        <begin position="41"/>
        <end position="104"/>
    </location>
</feature>
<name>A0A7M5X370_9CNID</name>
<dbReference type="AlphaFoldDB" id="A0A7M5X370"/>
<keyword evidence="4" id="KW-1185">Reference proteome</keyword>